<dbReference type="Gene3D" id="3.40.390.10">
    <property type="entry name" value="Collagenase (Catalytic Domain)"/>
    <property type="match status" value="1"/>
</dbReference>
<dbReference type="PANTHER" id="PTHR11905:SF20">
    <property type="entry name" value="DISINTEGRIN AND METALLOPROTEINASE DOMAIN-CONTAINING PROTEIN 8"/>
    <property type="match status" value="1"/>
</dbReference>
<evidence type="ECO:0000256" key="4">
    <source>
        <dbReference type="SAM" id="MobiDB-lite"/>
    </source>
</evidence>
<evidence type="ECO:0000256" key="1">
    <source>
        <dbReference type="ARBA" id="ARBA00023157"/>
    </source>
</evidence>
<evidence type="ECO:0000256" key="5">
    <source>
        <dbReference type="SAM" id="SignalP"/>
    </source>
</evidence>
<gene>
    <name evidence="8" type="ORF">GSTENG00022282001</name>
</gene>
<dbReference type="SUPFAM" id="SSF57552">
    <property type="entry name" value="Blood coagulation inhibitor (disintegrin)"/>
    <property type="match status" value="1"/>
</dbReference>
<dbReference type="PROSITE" id="PS50215">
    <property type="entry name" value="ADAM_MEPRO"/>
    <property type="match status" value="1"/>
</dbReference>
<dbReference type="CDD" id="cd04269">
    <property type="entry name" value="ZnMc_adamalysin_II_like"/>
    <property type="match status" value="1"/>
</dbReference>
<evidence type="ECO:0000313" key="8">
    <source>
        <dbReference type="EMBL" id="CAG03013.1"/>
    </source>
</evidence>
<dbReference type="GO" id="GO:0004222">
    <property type="term" value="F:metalloendopeptidase activity"/>
    <property type="evidence" value="ECO:0007669"/>
    <property type="project" value="InterPro"/>
</dbReference>
<feature type="domain" description="Disintegrin" evidence="6">
    <location>
        <begin position="405"/>
        <end position="491"/>
    </location>
</feature>
<feature type="signal peptide" evidence="5">
    <location>
        <begin position="1"/>
        <end position="27"/>
    </location>
</feature>
<reference evidence="8" key="2">
    <citation type="submission" date="2004-02" db="EMBL/GenBank/DDBJ databases">
        <authorList>
            <consortium name="Genoscope"/>
            <consortium name="Whitehead Institute Centre for Genome Research"/>
        </authorList>
    </citation>
    <scope>NUCLEOTIDE SEQUENCE</scope>
</reference>
<dbReference type="GO" id="GO:0002693">
    <property type="term" value="P:positive regulation of cellular extravasation"/>
    <property type="evidence" value="ECO:0007669"/>
    <property type="project" value="TreeGrafter"/>
</dbReference>
<dbReference type="GO" id="GO:0022407">
    <property type="term" value="P:regulation of cell-cell adhesion"/>
    <property type="evidence" value="ECO:0007669"/>
    <property type="project" value="TreeGrafter"/>
</dbReference>
<dbReference type="InterPro" id="IPR001590">
    <property type="entry name" value="Peptidase_M12B"/>
</dbReference>
<evidence type="ECO:0000259" key="6">
    <source>
        <dbReference type="PROSITE" id="PS50214"/>
    </source>
</evidence>
<sequence>MGSKGVALWLACVHLIQSSGTLSPVDGYEVVRPHRLVGRPRRTPGGHQIYPDTIRYKLPIEGRNLTIHLEKNRGLLGMGYTETHYAEDGRRVTSLPEEEHCYYHGYVEGMEDSSVSVGLCSGISGFLRTQQQVYVIEPLRRSDQGEHAVFRREQLKVSGTPGCGLTLGTAYDAERGPKPANLKSRSWKPKASTDVQRFVELFVVADNTEYKRHGSETRARIFTAVNHINKLYWALNIRVVLVGLEIWTYKDHFDVDGKSETTLDRFLLWRQRDLLQRVKHDNAQFVTGKHFDGDTVGLANKFAMCTENSGGVNKDHHDNPIGLASTIAHEMGHNFGLSHDAPGCTCGPPPGSSNCVMADKLSTGNLAFPEFFSDCSLEQLADFMARAQPSCLSKPPSSVKTEAVAPLCGNRLLDAGEECDCGTVEECDNPCCNPLTCYLTQGSQCSDGPCCENCQLKQAGSVCRVSAGECDLADYCTGASAECPEDGFEMNGKPCYNQVEGYCHDGRCPTHQHHCWRLFGPGAVVGLDLCFNLNKQGEEGANCGKSKDGFTPCTPPISDSYDLFSDRNLKCGSIFCRGGGESITGKRTEYTVSGRECKQAVDDDKTRNLNMVPNGARCGPNKVCLDARCVDVSVYGVREDCAKKCNNNGVSKPEVWLDPAVKAYQAYASCPRFAITRKSATATPAGLRPTATSSTPSCLTVLSFASVVCDKLAKLLCNPQPTVDTEGSRSVSEIPQKRLGGENSRTCAKKLHLNAQLVT</sequence>
<keyword evidence="5" id="KW-0732">Signal</keyword>
<dbReference type="GO" id="GO:0006954">
    <property type="term" value="P:inflammatory response"/>
    <property type="evidence" value="ECO:0007669"/>
    <property type="project" value="TreeGrafter"/>
</dbReference>
<dbReference type="Pfam" id="PF01421">
    <property type="entry name" value="Reprolysin"/>
    <property type="match status" value="1"/>
</dbReference>
<dbReference type="OrthoDB" id="5951731at2759"/>
<dbReference type="PROSITE" id="PS00427">
    <property type="entry name" value="DISINTEGRIN_1"/>
    <property type="match status" value="1"/>
</dbReference>
<feature type="region of interest" description="Disordered" evidence="4">
    <location>
        <begin position="721"/>
        <end position="742"/>
    </location>
</feature>
<dbReference type="PRINTS" id="PR00289">
    <property type="entry name" value="DISINTEGRIN"/>
</dbReference>
<comment type="caution">
    <text evidence="3">Lacks conserved residue(s) required for the propagation of feature annotation.</text>
</comment>
<keyword evidence="3" id="KW-0862">Zinc</keyword>
<dbReference type="GO" id="GO:0051044">
    <property type="term" value="P:positive regulation of membrane protein ectodomain proteolysis"/>
    <property type="evidence" value="ECO:0007669"/>
    <property type="project" value="TreeGrafter"/>
</dbReference>
<dbReference type="InterPro" id="IPR036436">
    <property type="entry name" value="Disintegrin_dom_sf"/>
</dbReference>
<dbReference type="Gene3D" id="4.10.70.10">
    <property type="entry name" value="Disintegrin domain"/>
    <property type="match status" value="1"/>
</dbReference>
<feature type="binding site" evidence="3">
    <location>
        <position position="333"/>
    </location>
    <ligand>
        <name>Zn(2+)</name>
        <dbReference type="ChEBI" id="CHEBI:29105"/>
        <note>catalytic</note>
    </ligand>
</feature>
<keyword evidence="3" id="KW-0479">Metal-binding</keyword>
<feature type="binding site" evidence="3">
    <location>
        <position position="329"/>
    </location>
    <ligand>
        <name>Zn(2+)</name>
        <dbReference type="ChEBI" id="CHEBI:29105"/>
        <note>catalytic</note>
    </ligand>
</feature>
<dbReference type="InterPro" id="IPR018358">
    <property type="entry name" value="Disintegrin_CS"/>
</dbReference>
<dbReference type="FunFam" id="3.40.390.10:FF:000002">
    <property type="entry name" value="Disintegrin and metalloproteinase domain-containing protein 22"/>
    <property type="match status" value="1"/>
</dbReference>
<proteinExistence type="predicted"/>
<dbReference type="InterPro" id="IPR024079">
    <property type="entry name" value="MetalloPept_cat_dom_sf"/>
</dbReference>
<dbReference type="Pfam" id="PF08516">
    <property type="entry name" value="ADAM_CR"/>
    <property type="match status" value="1"/>
</dbReference>
<feature type="disulfide bond" evidence="2">
    <location>
        <begin position="463"/>
        <end position="483"/>
    </location>
</feature>
<feature type="domain" description="Peptidase M12B" evidence="7">
    <location>
        <begin position="197"/>
        <end position="396"/>
    </location>
</feature>
<dbReference type="AlphaFoldDB" id="Q4S8L9"/>
<organism evidence="8">
    <name type="scientific">Tetraodon nigroviridis</name>
    <name type="common">Spotted green pufferfish</name>
    <name type="synonym">Chelonodon nigroviridis</name>
    <dbReference type="NCBI Taxonomy" id="99883"/>
    <lineage>
        <taxon>Eukaryota</taxon>
        <taxon>Metazoa</taxon>
        <taxon>Chordata</taxon>
        <taxon>Craniata</taxon>
        <taxon>Vertebrata</taxon>
        <taxon>Euteleostomi</taxon>
        <taxon>Actinopterygii</taxon>
        <taxon>Neopterygii</taxon>
        <taxon>Teleostei</taxon>
        <taxon>Neoteleostei</taxon>
        <taxon>Acanthomorphata</taxon>
        <taxon>Eupercaria</taxon>
        <taxon>Tetraodontiformes</taxon>
        <taxon>Tetradontoidea</taxon>
        <taxon>Tetraodontidae</taxon>
        <taxon>Tetraodon</taxon>
    </lineage>
</organism>
<dbReference type="PROSITE" id="PS50214">
    <property type="entry name" value="DISINTEGRIN_2"/>
    <property type="match status" value="1"/>
</dbReference>
<dbReference type="InterPro" id="IPR034027">
    <property type="entry name" value="Reprolysin_adamalysin"/>
</dbReference>
<dbReference type="GO" id="GO:0050839">
    <property type="term" value="F:cell adhesion molecule binding"/>
    <property type="evidence" value="ECO:0007669"/>
    <property type="project" value="TreeGrafter"/>
</dbReference>
<reference evidence="8" key="1">
    <citation type="journal article" date="2004" name="Nature">
        <title>Genome duplication in the teleost fish Tetraodon nigroviridis reveals the early vertebrate proto-karyotype.</title>
        <authorList>
            <person name="Jaillon O."/>
            <person name="Aury J.-M."/>
            <person name="Brunet F."/>
            <person name="Petit J.-L."/>
            <person name="Stange-Thomann N."/>
            <person name="Mauceli E."/>
            <person name="Bouneau L."/>
            <person name="Fischer C."/>
            <person name="Ozouf-Costaz C."/>
            <person name="Bernot A."/>
            <person name="Nicaud S."/>
            <person name="Jaffe D."/>
            <person name="Fisher S."/>
            <person name="Lutfalla G."/>
            <person name="Dossat C."/>
            <person name="Segurens B."/>
            <person name="Dasilva C."/>
            <person name="Salanoubat M."/>
            <person name="Levy M."/>
            <person name="Boudet N."/>
            <person name="Castellano S."/>
            <person name="Anthouard V."/>
            <person name="Jubin C."/>
            <person name="Castelli V."/>
            <person name="Katinka M."/>
            <person name="Vacherie B."/>
            <person name="Biemont C."/>
            <person name="Skalli Z."/>
            <person name="Cattolico L."/>
            <person name="Poulain J."/>
            <person name="De Berardinis V."/>
            <person name="Cruaud C."/>
            <person name="Duprat S."/>
            <person name="Brottier P."/>
            <person name="Coutanceau J.-P."/>
            <person name="Gouzy J."/>
            <person name="Parra G."/>
            <person name="Lardier G."/>
            <person name="Chapple C."/>
            <person name="McKernan K.J."/>
            <person name="McEwan P."/>
            <person name="Bosak S."/>
            <person name="Kellis M."/>
            <person name="Volff J.-N."/>
            <person name="Guigo R."/>
            <person name="Zody M.C."/>
            <person name="Mesirov J."/>
            <person name="Lindblad-Toh K."/>
            <person name="Birren B."/>
            <person name="Nusbaum C."/>
            <person name="Kahn D."/>
            <person name="Robinson-Rechavi M."/>
            <person name="Laudet V."/>
            <person name="Schachter V."/>
            <person name="Quetier F."/>
            <person name="Saurin W."/>
            <person name="Scarpelli C."/>
            <person name="Wincker P."/>
            <person name="Lander E.S."/>
            <person name="Weissenbach J."/>
            <person name="Roest Crollius H."/>
        </authorList>
    </citation>
    <scope>NUCLEOTIDE SEQUENCE [LARGE SCALE GENOMIC DNA]</scope>
</reference>
<feature type="binding site" evidence="3">
    <location>
        <position position="339"/>
    </location>
    <ligand>
        <name>Zn(2+)</name>
        <dbReference type="ChEBI" id="CHEBI:29105"/>
        <note>catalytic</note>
    </ligand>
</feature>
<dbReference type="SMART" id="SM00608">
    <property type="entry name" value="ACR"/>
    <property type="match status" value="1"/>
</dbReference>
<dbReference type="InterPro" id="IPR006586">
    <property type="entry name" value="ADAM_Cys-rich"/>
</dbReference>
<dbReference type="PANTHER" id="PTHR11905">
    <property type="entry name" value="ADAM A DISINTEGRIN AND METALLOPROTEASE DOMAIN"/>
    <property type="match status" value="1"/>
</dbReference>
<dbReference type="GO" id="GO:0046872">
    <property type="term" value="F:metal ion binding"/>
    <property type="evidence" value="ECO:0007669"/>
    <property type="project" value="UniProtKB-KW"/>
</dbReference>
<dbReference type="Pfam" id="PF00200">
    <property type="entry name" value="Disintegrin"/>
    <property type="match status" value="1"/>
</dbReference>
<comment type="caution">
    <text evidence="8">The sequence shown here is derived from an EMBL/GenBank/DDBJ whole genome shotgun (WGS) entry which is preliminary data.</text>
</comment>
<dbReference type="SUPFAM" id="SSF55486">
    <property type="entry name" value="Metalloproteases ('zincins'), catalytic domain"/>
    <property type="match status" value="1"/>
</dbReference>
<dbReference type="EMBL" id="CAAE01014705">
    <property type="protein sequence ID" value="CAG03013.1"/>
    <property type="molecule type" value="Genomic_DNA"/>
</dbReference>
<dbReference type="GO" id="GO:0006508">
    <property type="term" value="P:proteolysis"/>
    <property type="evidence" value="ECO:0007669"/>
    <property type="project" value="InterPro"/>
</dbReference>
<keyword evidence="1 2" id="KW-1015">Disulfide bond</keyword>
<dbReference type="FunFam" id="4.10.70.10:FF:000001">
    <property type="entry name" value="Disintegrin and metalloproteinase domain-containing protein 22"/>
    <property type="match status" value="1"/>
</dbReference>
<dbReference type="Pfam" id="PF01562">
    <property type="entry name" value="Pep_M12B_propep"/>
    <property type="match status" value="1"/>
</dbReference>
<protein>
    <submittedName>
        <fullName evidence="8">(spotted green pufferfish) hypothetical protein</fullName>
    </submittedName>
</protein>
<evidence type="ECO:0000256" key="2">
    <source>
        <dbReference type="PROSITE-ProRule" id="PRU00068"/>
    </source>
</evidence>
<evidence type="ECO:0000259" key="7">
    <source>
        <dbReference type="PROSITE" id="PS50215"/>
    </source>
</evidence>
<feature type="active site" evidence="3">
    <location>
        <position position="330"/>
    </location>
</feature>
<name>Q4S8L9_TETNG</name>
<accession>Q4S8L9</accession>
<dbReference type="InterPro" id="IPR002870">
    <property type="entry name" value="Peptidase_M12B_N"/>
</dbReference>
<dbReference type="SMART" id="SM00050">
    <property type="entry name" value="DISIN"/>
    <property type="match status" value="1"/>
</dbReference>
<evidence type="ECO:0000256" key="3">
    <source>
        <dbReference type="PROSITE-ProRule" id="PRU00276"/>
    </source>
</evidence>
<feature type="compositionally biased region" description="Polar residues" evidence="4">
    <location>
        <begin position="721"/>
        <end position="733"/>
    </location>
</feature>
<dbReference type="InterPro" id="IPR001762">
    <property type="entry name" value="Disintegrin_dom"/>
</dbReference>
<dbReference type="KEGG" id="tng:GSTEN00022282G001"/>
<feature type="chain" id="PRO_5004243518" evidence="5">
    <location>
        <begin position="28"/>
        <end position="759"/>
    </location>
</feature>